<organism evidence="5 6">
    <name type="scientific">Aeromonas piscicola</name>
    <dbReference type="NCBI Taxonomy" id="600645"/>
    <lineage>
        <taxon>Bacteria</taxon>
        <taxon>Pseudomonadati</taxon>
        <taxon>Pseudomonadota</taxon>
        <taxon>Gammaproteobacteria</taxon>
        <taxon>Aeromonadales</taxon>
        <taxon>Aeromonadaceae</taxon>
        <taxon>Aeromonas</taxon>
    </lineage>
</organism>
<evidence type="ECO:0000256" key="3">
    <source>
        <dbReference type="ARBA" id="ARBA00022737"/>
    </source>
</evidence>
<dbReference type="PANTHER" id="PTHR43300">
    <property type="entry name" value="ACETYLTRANSFERASE"/>
    <property type="match status" value="1"/>
</dbReference>
<proteinExistence type="inferred from homology"/>
<comment type="similarity">
    <text evidence="1">Belongs to the transferase hexapeptide repeat family.</text>
</comment>
<evidence type="ECO:0000313" key="6">
    <source>
        <dbReference type="Proteomes" id="UP001168109"/>
    </source>
</evidence>
<dbReference type="PANTHER" id="PTHR43300:SF11">
    <property type="entry name" value="ACETYLTRANSFERASE RV3034C-RELATED"/>
    <property type="match status" value="1"/>
</dbReference>
<evidence type="ECO:0000256" key="2">
    <source>
        <dbReference type="ARBA" id="ARBA00022679"/>
    </source>
</evidence>
<dbReference type="InterPro" id="IPR050179">
    <property type="entry name" value="Trans_hexapeptide_repeat"/>
</dbReference>
<dbReference type="SUPFAM" id="SSF51161">
    <property type="entry name" value="Trimeric LpxA-like enzymes"/>
    <property type="match status" value="1"/>
</dbReference>
<comment type="caution">
    <text evidence="5">The sequence shown here is derived from an EMBL/GenBank/DDBJ whole genome shotgun (WGS) entry which is preliminary data.</text>
</comment>
<sequence length="211" mass="23241">MLSGLLTAFKQNISKRKIIIKSSLYKMRNSTSKFSDKTILFRMANVSHSDIGKYTYIAGYANINNCTIGAFCSIADGVRIGVGIHPLNLISTHPALYSVKTIFPYKLIDESIINLLPSHEESRRINIGNDVWIGTDSIILDGVNIGDGAVIAAGSIVTKDIPSFAVVGGVPARVIKYRAVSDMIDGKPWWELQDAELSSYLNKIYKDNQKE</sequence>
<dbReference type="Proteomes" id="UP001168109">
    <property type="component" value="Unassembled WGS sequence"/>
</dbReference>
<dbReference type="InterPro" id="IPR018357">
    <property type="entry name" value="Hexapep_transf_CS"/>
</dbReference>
<keyword evidence="6" id="KW-1185">Reference proteome</keyword>
<dbReference type="Pfam" id="PF00132">
    <property type="entry name" value="Hexapep"/>
    <property type="match status" value="1"/>
</dbReference>
<protein>
    <submittedName>
        <fullName evidence="5">CatB-related O-acetyltransferase</fullName>
    </submittedName>
</protein>
<dbReference type="RefSeq" id="WP_290042217.1">
    <property type="nucleotide sequence ID" value="NZ_JAOPLU010000003.1"/>
</dbReference>
<dbReference type="EMBL" id="JAOPLU010000003">
    <property type="protein sequence ID" value="MDM5131983.1"/>
    <property type="molecule type" value="Genomic_DNA"/>
</dbReference>
<accession>A0ABT7QDH8</accession>
<gene>
    <name evidence="5" type="ORF">OB962_13425</name>
</gene>
<evidence type="ECO:0000313" key="5">
    <source>
        <dbReference type="EMBL" id="MDM5131983.1"/>
    </source>
</evidence>
<keyword evidence="4" id="KW-0012">Acyltransferase</keyword>
<dbReference type="InterPro" id="IPR001451">
    <property type="entry name" value="Hexapep"/>
</dbReference>
<evidence type="ECO:0000256" key="4">
    <source>
        <dbReference type="ARBA" id="ARBA00023315"/>
    </source>
</evidence>
<reference evidence="5" key="1">
    <citation type="submission" date="2024-05" db="EMBL/GenBank/DDBJ databases">
        <title>WGS of Aeromonas isolates.</title>
        <authorList>
            <person name="Lee H."/>
        </authorList>
    </citation>
    <scope>NUCLEOTIDE SEQUENCE</scope>
    <source>
        <strain evidence="5">LP308</strain>
    </source>
</reference>
<dbReference type="PROSITE" id="PS00101">
    <property type="entry name" value="HEXAPEP_TRANSFERASES"/>
    <property type="match status" value="1"/>
</dbReference>
<dbReference type="InterPro" id="IPR011004">
    <property type="entry name" value="Trimer_LpxA-like_sf"/>
</dbReference>
<name>A0ABT7QDH8_9GAMM</name>
<keyword evidence="2" id="KW-0808">Transferase</keyword>
<dbReference type="CDD" id="cd03349">
    <property type="entry name" value="LbH_XAT"/>
    <property type="match status" value="1"/>
</dbReference>
<keyword evidence="3" id="KW-0677">Repeat</keyword>
<evidence type="ECO:0000256" key="1">
    <source>
        <dbReference type="ARBA" id="ARBA00007274"/>
    </source>
</evidence>
<dbReference type="Gene3D" id="2.160.10.10">
    <property type="entry name" value="Hexapeptide repeat proteins"/>
    <property type="match status" value="1"/>
</dbReference>